<dbReference type="InterPro" id="IPR006037">
    <property type="entry name" value="RCK_C"/>
</dbReference>
<dbReference type="AlphaFoldDB" id="A0A6M0K3H5"/>
<evidence type="ECO:0000256" key="7">
    <source>
        <dbReference type="SAM" id="Phobius"/>
    </source>
</evidence>
<dbReference type="PROSITE" id="PS01271">
    <property type="entry name" value="NA_SULFATE"/>
    <property type="match status" value="1"/>
</dbReference>
<sequence length="589" mass="62676">MTWEAWLSVAVVALVIGALAMTKLAADVVLVGGVAILLLVGVLTPAEALSGLSNEGMVTVGVLYVVAAGLRETGAIGWLVQGVLGRPKGLAGAQMRLMAPVMGLSAFLNNTPVVAMFLPAVNEWARRNRLPISKLLIPLSYAAILGGTCTLIGTSTNLIVNGLLVKETGRASLGMFEIAWVALPCAAVGLLYLMTIGRWLLPDRRPVMSDMDDPREYTVEMLVEPASPLVGKTIEAAGLRHLPGMYLLEIERDGDILPAIAPHQRLQAGDQLVFVGIVDSVVDLQRFRGLVPAGDQVFKLDVPRPERCLMEAVVSDSCPVVGKSIREGRFRSLYSAAVIAVARNGERIERKIGDIVLKPGDTLLIEADPSFAERQHNSRDFFLVSQVPDSRPLRQDKVLIAIAILSAMVLAVTLEWLSMLQAAMLAAGLLLVTRCINTGLARAAVDWQVLIAIAASFGLGLALQKTGAAGVIATQMTGLAQGDPLLSLAVVYLLTMLFTELITNNAAAVLMFPIALSTSQALGVDFMPFAIAIMMAASASFSTPIGYQTNLMVYGPGGYRFSDYLRVGVPLNLTVAALTVALAPLVWDF</sequence>
<evidence type="ECO:0000256" key="5">
    <source>
        <dbReference type="ARBA" id="ARBA00022989"/>
    </source>
</evidence>
<feature type="transmembrane region" description="Helical" evidence="7">
    <location>
        <begin position="61"/>
        <end position="80"/>
    </location>
</feature>
<feature type="transmembrane region" description="Helical" evidence="7">
    <location>
        <begin position="139"/>
        <end position="160"/>
    </location>
</feature>
<comment type="subcellular location">
    <subcellularLocation>
        <location evidence="1">Membrane</location>
        <topology evidence="1">Multi-pass membrane protein</topology>
    </subcellularLocation>
</comment>
<feature type="transmembrane region" description="Helical" evidence="7">
    <location>
        <begin position="526"/>
        <end position="547"/>
    </location>
</feature>
<dbReference type="PANTHER" id="PTHR43652:SF2">
    <property type="entry name" value="BASIC AMINO ACID ANTIPORTER YFCC-RELATED"/>
    <property type="match status" value="1"/>
</dbReference>
<feature type="transmembrane region" description="Helical" evidence="7">
    <location>
        <begin position="100"/>
        <end position="118"/>
    </location>
</feature>
<feature type="transmembrane region" description="Helical" evidence="7">
    <location>
        <begin position="567"/>
        <end position="587"/>
    </location>
</feature>
<dbReference type="Pfam" id="PF02080">
    <property type="entry name" value="TrkA_C"/>
    <property type="match status" value="2"/>
</dbReference>
<feature type="transmembrane region" description="Helical" evidence="7">
    <location>
        <begin position="180"/>
        <end position="201"/>
    </location>
</feature>
<reference evidence="9 10" key="1">
    <citation type="submission" date="2020-02" db="EMBL/GenBank/DDBJ databases">
        <title>Genome sequences of Thiorhodococcus mannitoliphagus and Thiorhodococcus minor, purple sulfur photosynthetic bacteria in the gammaproteobacterial family, Chromatiaceae.</title>
        <authorList>
            <person name="Aviles F.A."/>
            <person name="Meyer T.E."/>
            <person name="Kyndt J.A."/>
        </authorList>
    </citation>
    <scope>NUCLEOTIDE SEQUENCE [LARGE SCALE GENOMIC DNA]</scope>
    <source>
        <strain evidence="9 10">DSM 11518</strain>
    </source>
</reference>
<keyword evidence="5 7" id="KW-1133">Transmembrane helix</keyword>
<feature type="transmembrane region" description="Helical" evidence="7">
    <location>
        <begin position="485"/>
        <end position="514"/>
    </location>
</feature>
<dbReference type="Pfam" id="PF03600">
    <property type="entry name" value="CitMHS"/>
    <property type="match status" value="1"/>
</dbReference>
<feature type="domain" description="RCK C-terminal" evidence="8">
    <location>
        <begin position="295"/>
        <end position="381"/>
    </location>
</feature>
<dbReference type="RefSeq" id="WP_164454297.1">
    <property type="nucleotide sequence ID" value="NZ_JAAIJQ010000064.1"/>
</dbReference>
<dbReference type="GO" id="GO:0008324">
    <property type="term" value="F:monoatomic cation transmembrane transporter activity"/>
    <property type="evidence" value="ECO:0007669"/>
    <property type="project" value="InterPro"/>
</dbReference>
<proteinExistence type="predicted"/>
<dbReference type="EMBL" id="JAAIJQ010000064">
    <property type="protein sequence ID" value="NEV63834.1"/>
    <property type="molecule type" value="Genomic_DNA"/>
</dbReference>
<dbReference type="InterPro" id="IPR051679">
    <property type="entry name" value="DASS-Related_Transporters"/>
</dbReference>
<dbReference type="SUPFAM" id="SSF116726">
    <property type="entry name" value="TrkA C-terminal domain-like"/>
    <property type="match status" value="2"/>
</dbReference>
<keyword evidence="3 7" id="KW-0812">Transmembrane</keyword>
<dbReference type="PANTHER" id="PTHR43652">
    <property type="entry name" value="BASIC AMINO ACID ANTIPORTER YFCC-RELATED"/>
    <property type="match status" value="1"/>
</dbReference>
<keyword evidence="2" id="KW-0813">Transport</keyword>
<dbReference type="InterPro" id="IPR004680">
    <property type="entry name" value="Cit_transptr-like_dom"/>
</dbReference>
<evidence type="ECO:0000256" key="1">
    <source>
        <dbReference type="ARBA" id="ARBA00004141"/>
    </source>
</evidence>
<feature type="domain" description="RCK C-terminal" evidence="8">
    <location>
        <begin position="205"/>
        <end position="290"/>
    </location>
</feature>
<dbReference type="FunFam" id="3.30.70.1450:FF:000009">
    <property type="entry name" value="SLC13 family permease"/>
    <property type="match status" value="1"/>
</dbReference>
<gene>
    <name evidence="9" type="ORF">G3446_18405</name>
</gene>
<feature type="transmembrane region" description="Helical" evidence="7">
    <location>
        <begin position="449"/>
        <end position="473"/>
    </location>
</feature>
<evidence type="ECO:0000256" key="2">
    <source>
        <dbReference type="ARBA" id="ARBA00022448"/>
    </source>
</evidence>
<accession>A0A6M0K3H5</accession>
<dbReference type="Proteomes" id="UP000483379">
    <property type="component" value="Unassembled WGS sequence"/>
</dbReference>
<dbReference type="PROSITE" id="PS51202">
    <property type="entry name" value="RCK_C"/>
    <property type="match status" value="2"/>
</dbReference>
<evidence type="ECO:0000313" key="10">
    <source>
        <dbReference type="Proteomes" id="UP000483379"/>
    </source>
</evidence>
<keyword evidence="10" id="KW-1185">Reference proteome</keyword>
<dbReference type="Gene3D" id="3.30.70.1450">
    <property type="entry name" value="Regulator of K+ conductance, C-terminal domain"/>
    <property type="match status" value="2"/>
</dbReference>
<evidence type="ECO:0000256" key="4">
    <source>
        <dbReference type="ARBA" id="ARBA00022737"/>
    </source>
</evidence>
<keyword evidence="4" id="KW-0677">Repeat</keyword>
<comment type="caution">
    <text evidence="9">The sequence shown here is derived from an EMBL/GenBank/DDBJ whole genome shotgun (WGS) entry which is preliminary data.</text>
</comment>
<evidence type="ECO:0000259" key="8">
    <source>
        <dbReference type="PROSITE" id="PS51202"/>
    </source>
</evidence>
<protein>
    <submittedName>
        <fullName evidence="9">SLC13 family permease</fullName>
    </submittedName>
</protein>
<feature type="transmembrane region" description="Helical" evidence="7">
    <location>
        <begin position="30"/>
        <end position="49"/>
    </location>
</feature>
<dbReference type="GO" id="GO:0005886">
    <property type="term" value="C:plasma membrane"/>
    <property type="evidence" value="ECO:0007669"/>
    <property type="project" value="TreeGrafter"/>
</dbReference>
<dbReference type="InterPro" id="IPR031312">
    <property type="entry name" value="Na/sul_symport_CS"/>
</dbReference>
<evidence type="ECO:0000256" key="3">
    <source>
        <dbReference type="ARBA" id="ARBA00022692"/>
    </source>
</evidence>
<name>A0A6M0K3H5_9GAMM</name>
<evidence type="ECO:0000313" key="9">
    <source>
        <dbReference type="EMBL" id="NEV63834.1"/>
    </source>
</evidence>
<dbReference type="InterPro" id="IPR036721">
    <property type="entry name" value="RCK_C_sf"/>
</dbReference>
<dbReference type="GO" id="GO:0006813">
    <property type="term" value="P:potassium ion transport"/>
    <property type="evidence" value="ECO:0007669"/>
    <property type="project" value="InterPro"/>
</dbReference>
<feature type="transmembrane region" description="Helical" evidence="7">
    <location>
        <begin position="398"/>
        <end position="414"/>
    </location>
</feature>
<organism evidence="9 10">
    <name type="scientific">Thiorhodococcus minor</name>
    <dbReference type="NCBI Taxonomy" id="57489"/>
    <lineage>
        <taxon>Bacteria</taxon>
        <taxon>Pseudomonadati</taxon>
        <taxon>Pseudomonadota</taxon>
        <taxon>Gammaproteobacteria</taxon>
        <taxon>Chromatiales</taxon>
        <taxon>Chromatiaceae</taxon>
        <taxon>Thiorhodococcus</taxon>
    </lineage>
</organism>
<keyword evidence="6 7" id="KW-0472">Membrane</keyword>
<evidence type="ECO:0000256" key="6">
    <source>
        <dbReference type="ARBA" id="ARBA00023136"/>
    </source>
</evidence>